<accession>A0A6V8LHP0</accession>
<protein>
    <recommendedName>
        <fullName evidence="2">Condensation domain-containing protein</fullName>
    </recommendedName>
</protein>
<dbReference type="GO" id="GO:0003824">
    <property type="term" value="F:catalytic activity"/>
    <property type="evidence" value="ECO:0007669"/>
    <property type="project" value="InterPro"/>
</dbReference>
<proteinExistence type="predicted"/>
<dbReference type="Pfam" id="PF00668">
    <property type="entry name" value="Condensation"/>
    <property type="match status" value="1"/>
</dbReference>
<dbReference type="GO" id="GO:0008610">
    <property type="term" value="P:lipid biosynthetic process"/>
    <property type="evidence" value="ECO:0007669"/>
    <property type="project" value="UniProtKB-ARBA"/>
</dbReference>
<evidence type="ECO:0000313" key="4">
    <source>
        <dbReference type="Proteomes" id="UP000482960"/>
    </source>
</evidence>
<gene>
    <name evidence="3" type="ORF">Prum_080530</name>
</gene>
<organism evidence="3 4">
    <name type="scientific">Phytohabitans rumicis</name>
    <dbReference type="NCBI Taxonomy" id="1076125"/>
    <lineage>
        <taxon>Bacteria</taxon>
        <taxon>Bacillati</taxon>
        <taxon>Actinomycetota</taxon>
        <taxon>Actinomycetes</taxon>
        <taxon>Micromonosporales</taxon>
        <taxon>Micromonosporaceae</taxon>
    </lineage>
</organism>
<evidence type="ECO:0000259" key="2">
    <source>
        <dbReference type="Pfam" id="PF00668"/>
    </source>
</evidence>
<keyword evidence="4" id="KW-1185">Reference proteome</keyword>
<dbReference type="RefSeq" id="WP_218577561.1">
    <property type="nucleotide sequence ID" value="NZ_BLPG01000001.1"/>
</dbReference>
<dbReference type="EMBL" id="BLPG01000001">
    <property type="protein sequence ID" value="GFJ94411.1"/>
    <property type="molecule type" value="Genomic_DNA"/>
</dbReference>
<feature type="region of interest" description="Disordered" evidence="1">
    <location>
        <begin position="114"/>
        <end position="145"/>
    </location>
</feature>
<dbReference type="Proteomes" id="UP000482960">
    <property type="component" value="Unassembled WGS sequence"/>
</dbReference>
<reference evidence="3 4" key="1">
    <citation type="submission" date="2020-03" db="EMBL/GenBank/DDBJ databases">
        <title>Whole genome shotgun sequence of Phytohabitans rumicis NBRC 108638.</title>
        <authorList>
            <person name="Komaki H."/>
            <person name="Tamura T."/>
        </authorList>
    </citation>
    <scope>NUCLEOTIDE SEQUENCE [LARGE SCALE GENOMIC DNA]</scope>
    <source>
        <strain evidence="3 4">NBRC 108638</strain>
    </source>
</reference>
<dbReference type="InterPro" id="IPR023213">
    <property type="entry name" value="CAT-like_dom_sf"/>
</dbReference>
<name>A0A6V8LHP0_9ACTN</name>
<comment type="caution">
    <text evidence="3">The sequence shown here is derived from an EMBL/GenBank/DDBJ whole genome shotgun (WGS) entry which is preliminary data.</text>
</comment>
<feature type="domain" description="Condensation" evidence="2">
    <location>
        <begin position="29"/>
        <end position="100"/>
    </location>
</feature>
<dbReference type="Gene3D" id="3.30.559.10">
    <property type="entry name" value="Chloramphenicol acetyltransferase-like domain"/>
    <property type="match status" value="1"/>
</dbReference>
<evidence type="ECO:0000256" key="1">
    <source>
        <dbReference type="SAM" id="MobiDB-lite"/>
    </source>
</evidence>
<sequence length="145" mass="15811">MTSALAQRWRAAGAASPAIARCADGSPPPLSYAQERMWFLEQYAPGTATYHMWLPLRIAGPLDEDALEAALAALVARHESLRMRFPATVDGKPTVEVATPGPVPLTRLDSPTRWPGRWPSRSTWPPGRSSGRRWSRSGRTTGCCA</sequence>
<dbReference type="InterPro" id="IPR001242">
    <property type="entry name" value="Condensation_dom"/>
</dbReference>
<dbReference type="AlphaFoldDB" id="A0A6V8LHP0"/>
<dbReference type="SUPFAM" id="SSF52777">
    <property type="entry name" value="CoA-dependent acyltransferases"/>
    <property type="match status" value="1"/>
</dbReference>
<evidence type="ECO:0000313" key="3">
    <source>
        <dbReference type="EMBL" id="GFJ94411.1"/>
    </source>
</evidence>
<reference evidence="3 4" key="2">
    <citation type="submission" date="2020-03" db="EMBL/GenBank/DDBJ databases">
        <authorList>
            <person name="Ichikawa N."/>
            <person name="Kimura A."/>
            <person name="Kitahashi Y."/>
            <person name="Uohara A."/>
        </authorList>
    </citation>
    <scope>NUCLEOTIDE SEQUENCE [LARGE SCALE GENOMIC DNA]</scope>
    <source>
        <strain evidence="3 4">NBRC 108638</strain>
    </source>
</reference>